<protein>
    <recommendedName>
        <fullName evidence="4">DUF4283 domain-containing protein</fullName>
    </recommendedName>
</protein>
<organism evidence="2 3">
    <name type="scientific">Carnegiea gigantea</name>
    <dbReference type="NCBI Taxonomy" id="171969"/>
    <lineage>
        <taxon>Eukaryota</taxon>
        <taxon>Viridiplantae</taxon>
        <taxon>Streptophyta</taxon>
        <taxon>Embryophyta</taxon>
        <taxon>Tracheophyta</taxon>
        <taxon>Spermatophyta</taxon>
        <taxon>Magnoliopsida</taxon>
        <taxon>eudicotyledons</taxon>
        <taxon>Gunneridae</taxon>
        <taxon>Pentapetalae</taxon>
        <taxon>Caryophyllales</taxon>
        <taxon>Cactineae</taxon>
        <taxon>Cactaceae</taxon>
        <taxon>Cactoideae</taxon>
        <taxon>Echinocereeae</taxon>
        <taxon>Carnegiea</taxon>
    </lineage>
</organism>
<sequence length="271" mass="30829">MARGGRRGSSRLITLSSPAAAQASKNEKIHSTAIKETHQEEILGIKSNGTVPQLEVPSNTLIIDGKKIAKIEKEDVETRIEYWQNAIICSGQTLPMKSCKDLSDAFREPMRLIKSYRKGVFLIRFGNIQDILAVEKRGIYYFDAKFLLVKGWNSQMDLQTENIKSLPIWPQQNREHLGNSFDTKDKTMIKYARLLIDISLDGSFLDHIEFFNEEGVLKVMPEVRTSEHLMQTTEQQSTSSLEDFTQVTKRNTAKQPQLTANQSTYELGNPF</sequence>
<name>A0A9Q1JIC7_9CARY</name>
<dbReference type="Proteomes" id="UP001153076">
    <property type="component" value="Unassembled WGS sequence"/>
</dbReference>
<dbReference type="AlphaFoldDB" id="A0A9Q1JIC7"/>
<comment type="caution">
    <text evidence="2">The sequence shown here is derived from an EMBL/GenBank/DDBJ whole genome shotgun (WGS) entry which is preliminary data.</text>
</comment>
<keyword evidence="3" id="KW-1185">Reference proteome</keyword>
<gene>
    <name evidence="2" type="ORF">Cgig2_019934</name>
</gene>
<evidence type="ECO:0000313" key="2">
    <source>
        <dbReference type="EMBL" id="KAJ8420078.1"/>
    </source>
</evidence>
<dbReference type="InterPro" id="IPR040256">
    <property type="entry name" value="At4g02000-like"/>
</dbReference>
<dbReference type="PANTHER" id="PTHR31286:SF165">
    <property type="entry name" value="DUF4283 DOMAIN-CONTAINING PROTEIN"/>
    <property type="match status" value="1"/>
</dbReference>
<evidence type="ECO:0000256" key="1">
    <source>
        <dbReference type="SAM" id="MobiDB-lite"/>
    </source>
</evidence>
<evidence type="ECO:0008006" key="4">
    <source>
        <dbReference type="Google" id="ProtNLM"/>
    </source>
</evidence>
<dbReference type="PANTHER" id="PTHR31286">
    <property type="entry name" value="GLYCINE-RICH CELL WALL STRUCTURAL PROTEIN 1.8-LIKE"/>
    <property type="match status" value="1"/>
</dbReference>
<reference evidence="2" key="1">
    <citation type="submission" date="2022-04" db="EMBL/GenBank/DDBJ databases">
        <title>Carnegiea gigantea Genome sequencing and assembly v2.</title>
        <authorList>
            <person name="Copetti D."/>
            <person name="Sanderson M.J."/>
            <person name="Burquez A."/>
            <person name="Wojciechowski M.F."/>
        </authorList>
    </citation>
    <scope>NUCLEOTIDE SEQUENCE</scope>
    <source>
        <strain evidence="2">SGP5-SGP5p</strain>
        <tissue evidence="2">Aerial part</tissue>
    </source>
</reference>
<accession>A0A9Q1JIC7</accession>
<dbReference type="EMBL" id="JAKOGI010003903">
    <property type="protein sequence ID" value="KAJ8420078.1"/>
    <property type="molecule type" value="Genomic_DNA"/>
</dbReference>
<feature type="region of interest" description="Disordered" evidence="1">
    <location>
        <begin position="249"/>
        <end position="271"/>
    </location>
</feature>
<evidence type="ECO:0000313" key="3">
    <source>
        <dbReference type="Proteomes" id="UP001153076"/>
    </source>
</evidence>
<dbReference type="OrthoDB" id="1939300at2759"/>
<proteinExistence type="predicted"/>